<protein>
    <submittedName>
        <fullName evidence="2">Uncharacterized membrane protein</fullName>
    </submittedName>
</protein>
<sequence length="219" mass="23966">MRKHFSETTAHQRIAYGAAAGGVVALLPLPLAAQSHGLLAWTVGATVYLGLAWWLALEFDAERTRARAQMQDASAPVLSVLLLLSVFASMAATAILLQHVKDLSSTQRMGHFALTLMALAASWLLMQTVFAFRYAHMYYQEELRGHPNGAGLDFPGKLPPDYFDFLYYAHVVGMTSQVSDVVVTSRKMRHLTLVHSVSAFAFNMLVLALSINVMAGAIQ</sequence>
<keyword evidence="1" id="KW-1133">Transmembrane helix</keyword>
<evidence type="ECO:0000313" key="2">
    <source>
        <dbReference type="EMBL" id="SFV02541.1"/>
    </source>
</evidence>
<evidence type="ECO:0000256" key="1">
    <source>
        <dbReference type="SAM" id="Phobius"/>
    </source>
</evidence>
<dbReference type="STRING" id="343013.SAMN04489707_10972"/>
<feature type="transmembrane region" description="Helical" evidence="1">
    <location>
        <begin position="112"/>
        <end position="135"/>
    </location>
</feature>
<dbReference type="RefSeq" id="WP_054258114.1">
    <property type="nucleotide sequence ID" value="NZ_CYIG01000100.1"/>
</dbReference>
<keyword evidence="1" id="KW-0472">Membrane</keyword>
<dbReference type="AlphaFoldDB" id="A0A1I7KYL8"/>
<gene>
    <name evidence="2" type="ORF">SAMN04489707_10972</name>
</gene>
<feature type="transmembrane region" description="Helical" evidence="1">
    <location>
        <begin position="38"/>
        <end position="57"/>
    </location>
</feature>
<organism evidence="2 3">
    <name type="scientific">Paenacidovorax caeni</name>
    <dbReference type="NCBI Taxonomy" id="343013"/>
    <lineage>
        <taxon>Bacteria</taxon>
        <taxon>Pseudomonadati</taxon>
        <taxon>Pseudomonadota</taxon>
        <taxon>Betaproteobacteria</taxon>
        <taxon>Burkholderiales</taxon>
        <taxon>Comamonadaceae</taxon>
        <taxon>Paenacidovorax</taxon>
    </lineage>
</organism>
<proteinExistence type="predicted"/>
<dbReference type="OrthoDB" id="64737at2"/>
<reference evidence="2 3" key="1">
    <citation type="submission" date="2016-10" db="EMBL/GenBank/DDBJ databases">
        <authorList>
            <person name="de Groot N.N."/>
        </authorList>
    </citation>
    <scope>NUCLEOTIDE SEQUENCE [LARGE SCALE GENOMIC DNA]</scope>
    <source>
        <strain evidence="2 3">R-24608</strain>
    </source>
</reference>
<dbReference type="Pfam" id="PF07077">
    <property type="entry name" value="DUF1345"/>
    <property type="match status" value="1"/>
</dbReference>
<feature type="transmembrane region" description="Helical" evidence="1">
    <location>
        <begin position="77"/>
        <end position="100"/>
    </location>
</feature>
<feature type="transmembrane region" description="Helical" evidence="1">
    <location>
        <begin position="193"/>
        <end position="218"/>
    </location>
</feature>
<dbReference type="InterPro" id="IPR009781">
    <property type="entry name" value="DUF1345"/>
</dbReference>
<name>A0A1I7KYL8_9BURK</name>
<evidence type="ECO:0000313" key="3">
    <source>
        <dbReference type="Proteomes" id="UP000183656"/>
    </source>
</evidence>
<keyword evidence="3" id="KW-1185">Reference proteome</keyword>
<dbReference type="Proteomes" id="UP000183656">
    <property type="component" value="Unassembled WGS sequence"/>
</dbReference>
<accession>A0A1I7KYL8</accession>
<keyword evidence="1" id="KW-0812">Transmembrane</keyword>
<dbReference type="EMBL" id="FPBX01000097">
    <property type="protein sequence ID" value="SFV02541.1"/>
    <property type="molecule type" value="Genomic_DNA"/>
</dbReference>
<feature type="transmembrane region" description="Helical" evidence="1">
    <location>
        <begin position="14"/>
        <end position="32"/>
    </location>
</feature>